<dbReference type="PROSITE" id="PS51767">
    <property type="entry name" value="PEPTIDASE_A1"/>
    <property type="match status" value="1"/>
</dbReference>
<proteinExistence type="inferred from homology"/>
<dbReference type="PROSITE" id="PS00141">
    <property type="entry name" value="ASP_PROTEASE"/>
    <property type="match status" value="1"/>
</dbReference>
<dbReference type="OrthoDB" id="15189at2759"/>
<feature type="chain" id="PRO_5007801524" evidence="6">
    <location>
        <begin position="24"/>
        <end position="663"/>
    </location>
</feature>
<dbReference type="CDD" id="cd05471">
    <property type="entry name" value="pepsin_like"/>
    <property type="match status" value="1"/>
</dbReference>
<dbReference type="AlphaFoldDB" id="A0A135S1H6"/>
<evidence type="ECO:0000259" key="7">
    <source>
        <dbReference type="PROSITE" id="PS51767"/>
    </source>
</evidence>
<dbReference type="PANTHER" id="PTHR47966">
    <property type="entry name" value="BETA-SITE APP-CLEAVING ENZYME, ISOFORM A-RELATED"/>
    <property type="match status" value="1"/>
</dbReference>
<keyword evidence="2 4" id="KW-0064">Aspartyl protease</keyword>
<keyword evidence="4" id="KW-0378">Hydrolase</keyword>
<feature type="compositionally biased region" description="Low complexity" evidence="5">
    <location>
        <begin position="472"/>
        <end position="481"/>
    </location>
</feature>
<dbReference type="InterPro" id="IPR021109">
    <property type="entry name" value="Peptidase_aspartic_dom_sf"/>
</dbReference>
<evidence type="ECO:0000256" key="4">
    <source>
        <dbReference type="RuleBase" id="RU000454"/>
    </source>
</evidence>
<dbReference type="GO" id="GO:0004190">
    <property type="term" value="F:aspartic-type endopeptidase activity"/>
    <property type="evidence" value="ECO:0007669"/>
    <property type="project" value="UniProtKB-KW"/>
</dbReference>
<dbReference type="Proteomes" id="UP000070328">
    <property type="component" value="Unassembled WGS sequence"/>
</dbReference>
<dbReference type="InterPro" id="IPR034164">
    <property type="entry name" value="Pepsin-like_dom"/>
</dbReference>
<dbReference type="PRINTS" id="PR00792">
    <property type="entry name" value="PEPSIN"/>
</dbReference>
<feature type="domain" description="Peptidase A1" evidence="7">
    <location>
        <begin position="104"/>
        <end position="443"/>
    </location>
</feature>
<keyword evidence="4 8" id="KW-0645">Protease</keyword>
<dbReference type="Gene3D" id="2.40.70.10">
    <property type="entry name" value="Acid Proteases"/>
    <property type="match status" value="2"/>
</dbReference>
<dbReference type="InterPro" id="IPR001461">
    <property type="entry name" value="Aspartic_peptidase_A1"/>
</dbReference>
<evidence type="ECO:0000256" key="1">
    <source>
        <dbReference type="ARBA" id="ARBA00007447"/>
    </source>
</evidence>
<feature type="region of interest" description="Disordered" evidence="5">
    <location>
        <begin position="470"/>
        <end position="495"/>
    </location>
</feature>
<gene>
    <name evidence="8" type="ORF">CSIM01_05539</name>
</gene>
<dbReference type="SUPFAM" id="SSF50630">
    <property type="entry name" value="Acid proteases"/>
    <property type="match status" value="1"/>
</dbReference>
<dbReference type="InterPro" id="IPR001969">
    <property type="entry name" value="Aspartic_peptidase_AS"/>
</dbReference>
<feature type="active site" evidence="3">
    <location>
        <position position="334"/>
    </location>
</feature>
<feature type="signal peptide" evidence="6">
    <location>
        <begin position="1"/>
        <end position="23"/>
    </location>
</feature>
<evidence type="ECO:0000256" key="6">
    <source>
        <dbReference type="SAM" id="SignalP"/>
    </source>
</evidence>
<protein>
    <submittedName>
        <fullName evidence="8">Eukaryotic aspartyl protease</fullName>
    </submittedName>
</protein>
<dbReference type="GO" id="GO:0000324">
    <property type="term" value="C:fungal-type vacuole"/>
    <property type="evidence" value="ECO:0007669"/>
    <property type="project" value="TreeGrafter"/>
</dbReference>
<organism evidence="8 9">
    <name type="scientific">Colletotrichum simmondsii</name>
    <dbReference type="NCBI Taxonomy" id="703756"/>
    <lineage>
        <taxon>Eukaryota</taxon>
        <taxon>Fungi</taxon>
        <taxon>Dikarya</taxon>
        <taxon>Ascomycota</taxon>
        <taxon>Pezizomycotina</taxon>
        <taxon>Sordariomycetes</taxon>
        <taxon>Hypocreomycetidae</taxon>
        <taxon>Glomerellales</taxon>
        <taxon>Glomerellaceae</taxon>
        <taxon>Colletotrichum</taxon>
        <taxon>Colletotrichum acutatum species complex</taxon>
    </lineage>
</organism>
<evidence type="ECO:0000313" key="9">
    <source>
        <dbReference type="Proteomes" id="UP000070328"/>
    </source>
</evidence>
<accession>A0A135S1H6</accession>
<dbReference type="Pfam" id="PF00026">
    <property type="entry name" value="Asp"/>
    <property type="match status" value="1"/>
</dbReference>
<evidence type="ECO:0000256" key="3">
    <source>
        <dbReference type="PIRSR" id="PIRSR601461-1"/>
    </source>
</evidence>
<comment type="similarity">
    <text evidence="1 4">Belongs to the peptidase A1 family.</text>
</comment>
<comment type="caution">
    <text evidence="8">The sequence shown here is derived from an EMBL/GenBank/DDBJ whole genome shotgun (WGS) entry which is preliminary data.</text>
</comment>
<keyword evidence="9" id="KW-1185">Reference proteome</keyword>
<evidence type="ECO:0000256" key="2">
    <source>
        <dbReference type="ARBA" id="ARBA00022750"/>
    </source>
</evidence>
<name>A0A135S1H6_9PEZI</name>
<evidence type="ECO:0000256" key="5">
    <source>
        <dbReference type="SAM" id="MobiDB-lite"/>
    </source>
</evidence>
<reference evidence="8 9" key="1">
    <citation type="submission" date="2014-02" db="EMBL/GenBank/DDBJ databases">
        <title>The genome sequence of Colletotrichum simmondsii CBS122122.</title>
        <authorList>
            <person name="Baroncelli R."/>
            <person name="Thon M.R."/>
        </authorList>
    </citation>
    <scope>NUCLEOTIDE SEQUENCE [LARGE SCALE GENOMIC DNA]</scope>
    <source>
        <strain evidence="8 9">CBS122122</strain>
    </source>
</reference>
<dbReference type="GO" id="GO:0006508">
    <property type="term" value="P:proteolysis"/>
    <property type="evidence" value="ECO:0007669"/>
    <property type="project" value="UniProtKB-KW"/>
</dbReference>
<evidence type="ECO:0000313" key="8">
    <source>
        <dbReference type="EMBL" id="KXH29773.1"/>
    </source>
</evidence>
<dbReference type="InterPro" id="IPR033121">
    <property type="entry name" value="PEPTIDASE_A1"/>
</dbReference>
<sequence>MKVANVLSSLLGVGLLSADAVLAKDRRRIGVEIKSPLKGVNFQRIKAFREAAPDEVSGRTQKLKPFHGRITGHNAATALGAAQPRDLSSSYQNITALSPWGTQYAVEVTWDGKLINMIFDTGSSDTWATSSNLTCTNLSGTAVYSPESCGFGPDKIDDFKYGLVEDVHFALSYGSGERVSGPMGYSDIEVAGIIVKQQQVGLANKTYWMGNNYTNGVLGLAYPSITSAFTGDMNEDRPAFQVPYSPFFTSMVQQGLSSDAFSVSLVRNSSGVIGWGGRTGLPITGPTAYTDLIITSINSQRPDGSWQYSYYTILVDGLRWGSTSDTKKYLYIVDTGTTLMYVPPPTAEAIARSFSPSAIYLFQYGGYFAPCDAIAPKIAVIIEGASFFINPVDLIYHGLVDPLTGYCQIGITTGGKGPYILGSVFLHNVEAYFDVGAGQVRFYGRETYGATPQLPEKLFNKIGDELAEVRDSGSSSAGGVSTVDKDETSARVGTYRSGDEGLSSSRILIDKAPQPLGNTYSHLTDFLPSDIDLAAAAASEASPLLLFSSADFSSPLFLSLLHHLFRRHDRIVSTPIVCGVRRLLGSRCTDLLEPLRHPPCLESDLDEGIPELTSEPPKPSFKAAQPSIMGIGVIPANSADESKKTPRRQHTWSFSKVRYHRIS</sequence>
<dbReference type="EMBL" id="JFBX01000739">
    <property type="protein sequence ID" value="KXH29773.1"/>
    <property type="molecule type" value="Genomic_DNA"/>
</dbReference>
<dbReference type="PANTHER" id="PTHR47966:SF47">
    <property type="entry name" value="ENDOPEPTIDASE, PUTATIVE (AFU_ORTHOLOGUE AFUA_3G01220)-RELATED"/>
    <property type="match status" value="1"/>
</dbReference>
<feature type="active site" evidence="3">
    <location>
        <position position="120"/>
    </location>
</feature>
<keyword evidence="6" id="KW-0732">Signal</keyword>